<dbReference type="RefSeq" id="WP_111334163.1">
    <property type="nucleotide sequence ID" value="NZ_CP030032.1"/>
</dbReference>
<feature type="compositionally biased region" description="Basic residues" evidence="1">
    <location>
        <begin position="285"/>
        <end position="294"/>
    </location>
</feature>
<keyword evidence="2" id="KW-0812">Transmembrane</keyword>
<feature type="transmembrane region" description="Helical" evidence="2">
    <location>
        <begin position="97"/>
        <end position="120"/>
    </location>
</feature>
<keyword evidence="4" id="KW-1185">Reference proteome</keyword>
<name>A0A2Z4FLB0_9DELT</name>
<dbReference type="AlphaFoldDB" id="A0A2Z4FLB0"/>
<proteinExistence type="predicted"/>
<evidence type="ECO:0000313" key="4">
    <source>
        <dbReference type="Proteomes" id="UP000249799"/>
    </source>
</evidence>
<dbReference type="OrthoDB" id="5377858at2"/>
<reference evidence="3 4" key="1">
    <citation type="submission" date="2018-06" db="EMBL/GenBank/DDBJ databases">
        <title>Lujinxingia sediminis gen. nov. sp. nov., a new facultative anaerobic member of the class Deltaproteobacteria, and proposal of Lujinxingaceae fam. nov.</title>
        <authorList>
            <person name="Guo L.-Y."/>
            <person name="Li C.-M."/>
            <person name="Wang S."/>
            <person name="Du Z.-J."/>
        </authorList>
    </citation>
    <scope>NUCLEOTIDE SEQUENCE [LARGE SCALE GENOMIC DNA]</scope>
    <source>
        <strain evidence="3 4">FA350</strain>
    </source>
</reference>
<feature type="compositionally biased region" description="Gly residues" evidence="1">
    <location>
        <begin position="268"/>
        <end position="284"/>
    </location>
</feature>
<protein>
    <recommendedName>
        <fullName evidence="5">AgmX/PglI C-terminal domain-containing protein</fullName>
    </recommendedName>
</protein>
<feature type="region of interest" description="Disordered" evidence="1">
    <location>
        <begin position="268"/>
        <end position="297"/>
    </location>
</feature>
<sequence length="401" mass="43375">MFERTDEGYTARFTNKIDGSISVDGEDWDLEELIEDKKASRQDSVNTENGSADVYQVLVKEGDWGMFQLGNINVFFQVLVQNEVIPARGIRGRIEMALLACLSLSAMLHIIFLIWTLLGYDPDAHLERQMISDRFVEFMAEDIADPLEEEELEIPEEDTTGKKAGGEEGKFGDEDSEIPESKVPKVDGEMVDEIDVKNIGVNAALGSEILGAGPLKDIFGNQEGFDSKMNVAMSGEGGDLVIGRGAGGMGMRGVGKGGGGEGFGRIQGLGKVDTGGGKGTGGGIGKKKARKVKPKLSQGTPQIGDFCDKGNIRRVVSAKSNAIKYCFERELQQNPKLSGKISAQWKVGLDGKVMSASIASTTMNNRKVEGCIARVIQRMRFDKPDGGICIINYPFVFTGIE</sequence>
<organism evidence="3 4">
    <name type="scientific">Bradymonas sediminis</name>
    <dbReference type="NCBI Taxonomy" id="1548548"/>
    <lineage>
        <taxon>Bacteria</taxon>
        <taxon>Deltaproteobacteria</taxon>
        <taxon>Bradymonadales</taxon>
        <taxon>Bradymonadaceae</taxon>
        <taxon>Bradymonas</taxon>
    </lineage>
</organism>
<evidence type="ECO:0000256" key="2">
    <source>
        <dbReference type="SAM" id="Phobius"/>
    </source>
</evidence>
<keyword evidence="2" id="KW-1133">Transmembrane helix</keyword>
<gene>
    <name evidence="3" type="ORF">DN745_09105</name>
</gene>
<dbReference type="KEGG" id="bsed:DN745_09105"/>
<evidence type="ECO:0000256" key="1">
    <source>
        <dbReference type="SAM" id="MobiDB-lite"/>
    </source>
</evidence>
<keyword evidence="2" id="KW-0472">Membrane</keyword>
<accession>A0A2Z4FLB0</accession>
<dbReference type="InterPro" id="IPR049806">
    <property type="entry name" value="MasK-like_C"/>
</dbReference>
<dbReference type="Proteomes" id="UP000249799">
    <property type="component" value="Chromosome"/>
</dbReference>
<evidence type="ECO:0000313" key="3">
    <source>
        <dbReference type="EMBL" id="AWV89488.1"/>
    </source>
</evidence>
<dbReference type="NCBIfam" id="NF033768">
    <property type="entry name" value="myxo_SS_tail"/>
    <property type="match status" value="1"/>
</dbReference>
<evidence type="ECO:0008006" key="5">
    <source>
        <dbReference type="Google" id="ProtNLM"/>
    </source>
</evidence>
<dbReference type="EMBL" id="CP030032">
    <property type="protein sequence ID" value="AWV89488.1"/>
    <property type="molecule type" value="Genomic_DNA"/>
</dbReference>
<feature type="region of interest" description="Disordered" evidence="1">
    <location>
        <begin position="153"/>
        <end position="183"/>
    </location>
</feature>
<feature type="compositionally biased region" description="Basic and acidic residues" evidence="1">
    <location>
        <begin position="159"/>
        <end position="183"/>
    </location>
</feature>